<dbReference type="EMBL" id="JACXVP010000006">
    <property type="protein sequence ID" value="KAG5600166.1"/>
    <property type="molecule type" value="Genomic_DNA"/>
</dbReference>
<organism evidence="2 3">
    <name type="scientific">Solanum commersonii</name>
    <name type="common">Commerson's wild potato</name>
    <name type="synonym">Commerson's nightshade</name>
    <dbReference type="NCBI Taxonomy" id="4109"/>
    <lineage>
        <taxon>Eukaryota</taxon>
        <taxon>Viridiplantae</taxon>
        <taxon>Streptophyta</taxon>
        <taxon>Embryophyta</taxon>
        <taxon>Tracheophyta</taxon>
        <taxon>Spermatophyta</taxon>
        <taxon>Magnoliopsida</taxon>
        <taxon>eudicotyledons</taxon>
        <taxon>Gunneridae</taxon>
        <taxon>Pentapetalae</taxon>
        <taxon>asterids</taxon>
        <taxon>lamiids</taxon>
        <taxon>Solanales</taxon>
        <taxon>Solanaceae</taxon>
        <taxon>Solanoideae</taxon>
        <taxon>Solaneae</taxon>
        <taxon>Solanum</taxon>
    </lineage>
</organism>
<evidence type="ECO:0000313" key="3">
    <source>
        <dbReference type="Proteomes" id="UP000824120"/>
    </source>
</evidence>
<evidence type="ECO:0000256" key="1">
    <source>
        <dbReference type="SAM" id="MobiDB-lite"/>
    </source>
</evidence>
<feature type="compositionally biased region" description="Basic and acidic residues" evidence="1">
    <location>
        <begin position="175"/>
        <end position="188"/>
    </location>
</feature>
<evidence type="ECO:0000313" key="2">
    <source>
        <dbReference type="EMBL" id="KAG5600166.1"/>
    </source>
</evidence>
<gene>
    <name evidence="2" type="ORF">H5410_031536</name>
</gene>
<feature type="compositionally biased region" description="Basic and acidic residues" evidence="1">
    <location>
        <begin position="197"/>
        <end position="224"/>
    </location>
</feature>
<dbReference type="AlphaFoldDB" id="A0A9J5YMN3"/>
<dbReference type="Proteomes" id="UP000824120">
    <property type="component" value="Chromosome 6"/>
</dbReference>
<accession>A0A9J5YMN3</accession>
<reference evidence="2 3" key="1">
    <citation type="submission" date="2020-09" db="EMBL/GenBank/DDBJ databases">
        <title>De no assembly of potato wild relative species, Solanum commersonii.</title>
        <authorList>
            <person name="Cho K."/>
        </authorList>
    </citation>
    <scope>NUCLEOTIDE SEQUENCE [LARGE SCALE GENOMIC DNA]</scope>
    <source>
        <strain evidence="2">LZ3.2</strain>
        <tissue evidence="2">Leaf</tissue>
    </source>
</reference>
<name>A0A9J5YMN3_SOLCO</name>
<sequence>MGYYQDVKMRTKEVSIKLSLSKGDMQTNIDNEQPIFYIPPERRNKGQPLLEECTQQVHPPRKELSHTTFQDLKEKMTVQLHKSRLSLWSLPKEIPKLVFALFEKSGYNSSNPAKLGELAKEVTSEKIHGLTTSQMRLRKQGYYVATTKLRLGFSLSEPLWISSKKGKEITSSHYTSIEKTKESKEGKTPRQTSVFERIGRLTPRDSAFERLGHKDERGSSKQVDEYSTTSKTSVFHRLGTKRKSLSERRLLEHENQDSYDVTEIKRFIVFSHHI</sequence>
<keyword evidence="3" id="KW-1185">Reference proteome</keyword>
<dbReference type="OrthoDB" id="1303669at2759"/>
<proteinExistence type="predicted"/>
<comment type="caution">
    <text evidence="2">The sequence shown here is derived from an EMBL/GenBank/DDBJ whole genome shotgun (WGS) entry which is preliminary data.</text>
</comment>
<feature type="region of interest" description="Disordered" evidence="1">
    <location>
        <begin position="175"/>
        <end position="227"/>
    </location>
</feature>
<protein>
    <submittedName>
        <fullName evidence="2">Uncharacterized protein</fullName>
    </submittedName>
</protein>